<protein>
    <submittedName>
        <fullName evidence="2">Putative membrane protein YjcC</fullName>
    </submittedName>
</protein>
<sequence length="275" mass="30459">MIDVSGVTPDSNVLKVPLPDFIRTDWPDAEFGIDATRGITVRALGLTLASVFQPIFNAQGQAVAQEALLRASARSRPLAPAAAFAAAASHGQIIAFDRLCRTLHLYNNATFQSGQSDLYLNVHPRLLTGVERHGVVFERVLHTVNWQPQRIVLEIVEDEIAQGEVNRVRDAVDNYRRVGYRIAIDDFGSRHANLDRLWQLEPDIVKLDRVLIAQAVESPKLRRALPRLVQLLHELETLVVVEGIETADQQQLALDAGADLLQGFHLGEPRPLGRG</sequence>
<keyword evidence="3" id="KW-1185">Reference proteome</keyword>
<dbReference type="EMBL" id="LAQT01000010">
    <property type="protein sequence ID" value="KPC52061.1"/>
    <property type="molecule type" value="Genomic_DNA"/>
</dbReference>
<evidence type="ECO:0000313" key="3">
    <source>
        <dbReference type="Proteomes" id="UP000037939"/>
    </source>
</evidence>
<dbReference type="CDD" id="cd01948">
    <property type="entry name" value="EAL"/>
    <property type="match status" value="1"/>
</dbReference>
<evidence type="ECO:0000313" key="2">
    <source>
        <dbReference type="EMBL" id="KPC52061.1"/>
    </source>
</evidence>
<evidence type="ECO:0000259" key="1">
    <source>
        <dbReference type="PROSITE" id="PS50883"/>
    </source>
</evidence>
<name>A0A0N0GMT1_9NEIS</name>
<dbReference type="Pfam" id="PF00563">
    <property type="entry name" value="EAL"/>
    <property type="match status" value="1"/>
</dbReference>
<dbReference type="AlphaFoldDB" id="A0A0N0GMT1"/>
<dbReference type="GO" id="GO:0071111">
    <property type="term" value="F:cyclic-guanylate-specific phosphodiesterase activity"/>
    <property type="evidence" value="ECO:0007669"/>
    <property type="project" value="InterPro"/>
</dbReference>
<dbReference type="STRING" id="857265.WG78_13415"/>
<dbReference type="Gene3D" id="3.20.20.450">
    <property type="entry name" value="EAL domain"/>
    <property type="match status" value="1"/>
</dbReference>
<feature type="domain" description="EAL" evidence="1">
    <location>
        <begin position="28"/>
        <end position="275"/>
    </location>
</feature>
<dbReference type="SMART" id="SM00052">
    <property type="entry name" value="EAL"/>
    <property type="match status" value="1"/>
</dbReference>
<dbReference type="PROSITE" id="PS50883">
    <property type="entry name" value="EAL"/>
    <property type="match status" value="1"/>
</dbReference>
<dbReference type="InterPro" id="IPR050706">
    <property type="entry name" value="Cyclic-di-GMP_PDE-like"/>
</dbReference>
<organism evidence="2 3">
    <name type="scientific">Amantichitinum ursilacus</name>
    <dbReference type="NCBI Taxonomy" id="857265"/>
    <lineage>
        <taxon>Bacteria</taxon>
        <taxon>Pseudomonadati</taxon>
        <taxon>Pseudomonadota</taxon>
        <taxon>Betaproteobacteria</taxon>
        <taxon>Neisseriales</taxon>
        <taxon>Chitinibacteraceae</taxon>
        <taxon>Amantichitinum</taxon>
    </lineage>
</organism>
<dbReference type="OrthoDB" id="9813903at2"/>
<dbReference type="InterPro" id="IPR035919">
    <property type="entry name" value="EAL_sf"/>
</dbReference>
<dbReference type="Proteomes" id="UP000037939">
    <property type="component" value="Unassembled WGS sequence"/>
</dbReference>
<accession>A0A0N0GMT1</accession>
<dbReference type="InterPro" id="IPR001633">
    <property type="entry name" value="EAL_dom"/>
</dbReference>
<dbReference type="SUPFAM" id="SSF141868">
    <property type="entry name" value="EAL domain-like"/>
    <property type="match status" value="1"/>
</dbReference>
<gene>
    <name evidence="2" type="primary">yjcC_2</name>
    <name evidence="2" type="ORF">WG78_13415</name>
</gene>
<dbReference type="RefSeq" id="WP_053938330.1">
    <property type="nucleotide sequence ID" value="NZ_LAQT01000010.1"/>
</dbReference>
<proteinExistence type="predicted"/>
<comment type="caution">
    <text evidence="2">The sequence shown here is derived from an EMBL/GenBank/DDBJ whole genome shotgun (WGS) entry which is preliminary data.</text>
</comment>
<reference evidence="2 3" key="1">
    <citation type="submission" date="2015-07" db="EMBL/GenBank/DDBJ databases">
        <title>Draft genome sequence of the Amantichitinum ursilacus IGB-41, a new chitin-degrading bacterium.</title>
        <authorList>
            <person name="Kirstahler P."/>
            <person name="Guenther M."/>
            <person name="Grumaz C."/>
            <person name="Rupp S."/>
            <person name="Zibek S."/>
            <person name="Sohn K."/>
        </authorList>
    </citation>
    <scope>NUCLEOTIDE SEQUENCE [LARGE SCALE GENOMIC DNA]</scope>
    <source>
        <strain evidence="2 3">IGB-41</strain>
    </source>
</reference>
<dbReference type="PANTHER" id="PTHR33121:SF76">
    <property type="entry name" value="SIGNALING PROTEIN"/>
    <property type="match status" value="1"/>
</dbReference>
<dbReference type="PANTHER" id="PTHR33121">
    <property type="entry name" value="CYCLIC DI-GMP PHOSPHODIESTERASE PDEF"/>
    <property type="match status" value="1"/>
</dbReference>